<organism evidence="1">
    <name type="scientific">marine metagenome</name>
    <dbReference type="NCBI Taxonomy" id="408172"/>
    <lineage>
        <taxon>unclassified sequences</taxon>
        <taxon>metagenomes</taxon>
        <taxon>ecological metagenomes</taxon>
    </lineage>
</organism>
<feature type="non-terminal residue" evidence="1">
    <location>
        <position position="1"/>
    </location>
</feature>
<name>A0A383A6E2_9ZZZZ</name>
<dbReference type="AlphaFoldDB" id="A0A383A6E2"/>
<gene>
    <name evidence="1" type="ORF">METZ01_LOCUS456037</name>
</gene>
<proteinExistence type="predicted"/>
<accession>A0A383A6E2</accession>
<evidence type="ECO:0000313" key="1">
    <source>
        <dbReference type="EMBL" id="SVE03183.1"/>
    </source>
</evidence>
<dbReference type="EMBL" id="UINC01189476">
    <property type="protein sequence ID" value="SVE03183.1"/>
    <property type="molecule type" value="Genomic_DNA"/>
</dbReference>
<protein>
    <submittedName>
        <fullName evidence="1">Uncharacterized protein</fullName>
    </submittedName>
</protein>
<reference evidence="1" key="1">
    <citation type="submission" date="2018-05" db="EMBL/GenBank/DDBJ databases">
        <authorList>
            <person name="Lanie J.A."/>
            <person name="Ng W.-L."/>
            <person name="Kazmierczak K.M."/>
            <person name="Andrzejewski T.M."/>
            <person name="Davidsen T.M."/>
            <person name="Wayne K.J."/>
            <person name="Tettelin H."/>
            <person name="Glass J.I."/>
            <person name="Rusch D."/>
            <person name="Podicherti R."/>
            <person name="Tsui H.-C.T."/>
            <person name="Winkler M.E."/>
        </authorList>
    </citation>
    <scope>NUCLEOTIDE SEQUENCE</scope>
</reference>
<sequence length="91" mass="10245">SLSGEISAEELKNELSLYNFKLVGIMTGEYESYVSLINSSGEILTLQLHEELSEGVKLIALKPEEAVFQKADEKYLIINFKNQIKETSEAF</sequence>